<accession>A0A9C7BZ51</accession>
<feature type="compositionally biased region" description="Basic and acidic residues" evidence="1">
    <location>
        <begin position="328"/>
        <end position="345"/>
    </location>
</feature>
<protein>
    <submittedName>
        <fullName evidence="2">Uncharacterized protein</fullName>
    </submittedName>
</protein>
<feature type="region of interest" description="Disordered" evidence="1">
    <location>
        <begin position="83"/>
        <end position="119"/>
    </location>
</feature>
<dbReference type="EMBL" id="LC738874">
    <property type="protein sequence ID" value="BDT62312.1"/>
    <property type="molecule type" value="Genomic_DNA"/>
</dbReference>
<feature type="compositionally biased region" description="Low complexity" evidence="1">
    <location>
        <begin position="47"/>
        <end position="60"/>
    </location>
</feature>
<sequence>MENMISSNGSSKTTTKEKGDIPLKEKNTGKRKCFVKEAHHQEDGSSRDSTSCTSVSTQSTPDLCEENIVVPDVNERLLHVPNPIPNEMDNREPARSHASASTTNRVTVPNPIPNEMDSREPAVDDLVYLQTVPRSHASASTTNRVTVPNPIPNEMDNREPAVDDLVYLQTVPRSHASASTTNRVTVPNPIPNEMDNREPAVDDLVYLQTVPRSHASASTTNRVTVPNPTPNEMDNREPAVDDLVYLQTVPRSHASASTTDGTTISLPALNQKDNGDSLIDGALDLRVSPGYSSITSQIQSQLPNILEKRKRLEQQDPQNETTLPTRESIQEEHSKDTNLANHEKSNGPMIVNENNSPPKIQLKRKTESEEIIELKRQKKYLIAACNDAQWEKTLLLWDHNDLAKICKIKNHCALLEEENACLKKILQDMYVENIEIAKRVRQKLLALSSNHILK</sequence>
<proteinExistence type="predicted"/>
<feature type="compositionally biased region" description="Basic and acidic residues" evidence="1">
    <location>
        <begin position="14"/>
        <end position="46"/>
    </location>
</feature>
<feature type="region of interest" description="Disordered" evidence="1">
    <location>
        <begin position="174"/>
        <end position="196"/>
    </location>
</feature>
<feature type="compositionally biased region" description="Polar residues" evidence="1">
    <location>
        <begin position="137"/>
        <end position="146"/>
    </location>
</feature>
<feature type="compositionally biased region" description="Polar residues" evidence="1">
    <location>
        <begin position="315"/>
        <end position="327"/>
    </location>
</feature>
<feature type="region of interest" description="Disordered" evidence="1">
    <location>
        <begin position="252"/>
        <end position="273"/>
    </location>
</feature>
<feature type="region of interest" description="Disordered" evidence="1">
    <location>
        <begin position="211"/>
        <end position="237"/>
    </location>
</feature>
<feature type="region of interest" description="Disordered" evidence="1">
    <location>
        <begin position="1"/>
        <end position="60"/>
    </location>
</feature>
<evidence type="ECO:0000256" key="1">
    <source>
        <dbReference type="SAM" id="MobiDB-lite"/>
    </source>
</evidence>
<reference evidence="2" key="1">
    <citation type="submission" date="2022-10" db="EMBL/GenBank/DDBJ databases">
        <title>Genome sequences of endogenous nimaviruses in decapod crustaceans.</title>
        <authorList>
            <person name="Kawato S."/>
            <person name="Nozaki R."/>
            <person name="Kondo H."/>
            <person name="Hirono I."/>
        </authorList>
    </citation>
    <scope>NUCLEOTIDE SEQUENCE</scope>
    <source>
        <strain evidence="2">Okinawa2016</strain>
    </source>
</reference>
<organism evidence="2">
    <name type="scientific">Melicertus latisulcatus majanivirus</name>
    <dbReference type="NCBI Taxonomy" id="2984277"/>
    <lineage>
        <taxon>Viruses</taxon>
        <taxon>Viruses incertae sedis</taxon>
        <taxon>Naldaviricetes</taxon>
        <taxon>Nimaviridae</taxon>
    </lineage>
</organism>
<feature type="compositionally biased region" description="Polar residues" evidence="1">
    <location>
        <begin position="98"/>
        <end position="107"/>
    </location>
</feature>
<feature type="compositionally biased region" description="Polar residues" evidence="1">
    <location>
        <begin position="1"/>
        <end position="13"/>
    </location>
</feature>
<name>A0A9C7BZ51_9VIRU</name>
<feature type="compositionally biased region" description="Polar residues" evidence="1">
    <location>
        <begin position="254"/>
        <end position="265"/>
    </location>
</feature>
<feature type="region of interest" description="Disordered" evidence="1">
    <location>
        <begin position="311"/>
        <end position="364"/>
    </location>
</feature>
<evidence type="ECO:0000313" key="2">
    <source>
        <dbReference type="EMBL" id="BDT62312.1"/>
    </source>
</evidence>
<feature type="compositionally biased region" description="Polar residues" evidence="1">
    <location>
        <begin position="176"/>
        <end position="185"/>
    </location>
</feature>
<feature type="region of interest" description="Disordered" evidence="1">
    <location>
        <begin position="137"/>
        <end position="157"/>
    </location>
</feature>